<dbReference type="EMBL" id="MK967378">
    <property type="protein sequence ID" value="QDM55953.1"/>
    <property type="molecule type" value="Genomic_DNA"/>
</dbReference>
<dbReference type="GeneID" id="70080580"/>
<gene>
    <name evidence="1" type="primary">66</name>
    <name evidence="1" type="ORF">SEA_TRAX_66</name>
</gene>
<accession>A0A515MH02</accession>
<dbReference type="KEGG" id="vg:70080580"/>
<name>A0A515MH02_9CAUD</name>
<sequence>MSPRDPLWEVRDEIEYVRSQNGWLKSVSVPVDLAEILIAEHDQLSNLLNYDTSCVRCAEWLDEQVEMDEHEHAMFEWGWQ</sequence>
<dbReference type="RefSeq" id="YP_010246051.1">
    <property type="nucleotide sequence ID" value="NC_060132.1"/>
</dbReference>
<keyword evidence="2" id="KW-1185">Reference proteome</keyword>
<evidence type="ECO:0000313" key="1">
    <source>
        <dbReference type="EMBL" id="QDM55953.1"/>
    </source>
</evidence>
<dbReference type="Proteomes" id="UP000320647">
    <property type="component" value="Segment"/>
</dbReference>
<protein>
    <submittedName>
        <fullName evidence="1">Uncharacterized protein</fullName>
    </submittedName>
</protein>
<proteinExistence type="predicted"/>
<reference evidence="1 2" key="1">
    <citation type="submission" date="2019-05" db="EMBL/GenBank/DDBJ databases">
        <authorList>
            <person name="Burke A."/>
            <person name="Deelsnyder S."/>
            <person name="Fournier A."/>
            <person name="Low S."/>
            <person name="Murawski K."/>
            <person name="Worthington R."/>
            <person name="Molloy S.D."/>
            <person name="Garlena R.A."/>
            <person name="Russell D.A."/>
            <person name="Pope W.H."/>
            <person name="Jacobs-Sera D."/>
            <person name="Hatfull G.F."/>
        </authorList>
    </citation>
    <scope>NUCLEOTIDE SEQUENCE [LARGE SCALE GENOMIC DNA]</scope>
</reference>
<evidence type="ECO:0000313" key="2">
    <source>
        <dbReference type="Proteomes" id="UP000320647"/>
    </source>
</evidence>
<organism evidence="1 2">
    <name type="scientific">Gordonia phage Trax</name>
    <dbReference type="NCBI Taxonomy" id="2591121"/>
    <lineage>
        <taxon>Viruses</taxon>
        <taxon>Duplodnaviria</taxon>
        <taxon>Heunggongvirae</taxon>
        <taxon>Uroviricota</taxon>
        <taxon>Caudoviricetes</taxon>
        <taxon>Deeyouvirinae</taxon>
        <taxon>Nevillevirus</taxon>
        <taxon>Nevillevirus trax</taxon>
    </lineage>
</organism>